<dbReference type="Pfam" id="PF20611">
    <property type="entry name" value="DUF6801"/>
    <property type="match status" value="1"/>
</dbReference>
<feature type="signal peptide" evidence="1">
    <location>
        <begin position="1"/>
        <end position="23"/>
    </location>
</feature>
<evidence type="ECO:0000256" key="1">
    <source>
        <dbReference type="SAM" id="SignalP"/>
    </source>
</evidence>
<feature type="chain" id="PRO_5015203191" description="DUF6801 domain-containing protein" evidence="1">
    <location>
        <begin position="24"/>
        <end position="382"/>
    </location>
</feature>
<dbReference type="Proteomes" id="UP000242367">
    <property type="component" value="Unassembled WGS sequence"/>
</dbReference>
<evidence type="ECO:0000259" key="2">
    <source>
        <dbReference type="Pfam" id="PF20611"/>
    </source>
</evidence>
<dbReference type="EMBL" id="MTBP01000001">
    <property type="protein sequence ID" value="POM25838.1"/>
    <property type="molecule type" value="Genomic_DNA"/>
</dbReference>
<sequence precursor="true">MRRTRTGFALAVGTALAIGGAFAGVGAPPGGGAGLALAAAAPADAGQAVSLTLKYQCAYPLIGRQPLSVKIDAEIPKTFPAGEGTPKFAVQAVATVNAGATKGLRAVYGETLEGAALATATVTSPDHPDGSPLDVNMTLDKSAIPESGEFTVNVHGNAPSLTFTKAGHGKIAVGDLVLSMSAKLKDGGESGLGPFESECTQDPGQNNVLTEFDVVGKEEPAAVFKLKGSTRVKAAGVTVPLTGSLTTGFDAAGKLTGNLALDKSAVPFKLFGFLPASFDVAFGPAVAATGTLSAAKLTTTSAVPVGVPSVKVFGLEIGGGPDCRTAAPAQIGLVADPFDKASGGKLTGKYTLPKLQNCGVLTSVLSAVTAGPGNTISLTAAP</sequence>
<keyword evidence="4" id="KW-1185">Reference proteome</keyword>
<dbReference type="InterPro" id="IPR046542">
    <property type="entry name" value="DUF6801"/>
</dbReference>
<feature type="domain" description="DUF6801" evidence="2">
    <location>
        <begin position="54"/>
        <end position="209"/>
    </location>
</feature>
<keyword evidence="1" id="KW-0732">Signal</keyword>
<organism evidence="3 4">
    <name type="scientific">Actinomadura rubteroloni</name>
    <dbReference type="NCBI Taxonomy" id="1926885"/>
    <lineage>
        <taxon>Bacteria</taxon>
        <taxon>Bacillati</taxon>
        <taxon>Actinomycetota</taxon>
        <taxon>Actinomycetes</taxon>
        <taxon>Streptosporangiales</taxon>
        <taxon>Thermomonosporaceae</taxon>
        <taxon>Actinomadura</taxon>
    </lineage>
</organism>
<name>A0A2P4ULA6_9ACTN</name>
<comment type="caution">
    <text evidence="3">The sequence shown here is derived from an EMBL/GenBank/DDBJ whole genome shotgun (WGS) entry which is preliminary data.</text>
</comment>
<reference evidence="3 4" key="1">
    <citation type="journal article" date="2017" name="Chemistry">
        <title>Isolation, Biosynthesis and Chemical Modifications of Rubterolones A-F: Rare Tropolone Alkaloids from Actinomadura sp. 5-2.</title>
        <authorList>
            <person name="Guo H."/>
            <person name="Benndorf R."/>
            <person name="Leichnitz D."/>
            <person name="Klassen J.L."/>
            <person name="Vollmers J."/>
            <person name="Gorls H."/>
            <person name="Steinacker M."/>
            <person name="Weigel C."/>
            <person name="Dahse H.M."/>
            <person name="Kaster A.K."/>
            <person name="de Beer Z.W."/>
            <person name="Poulsen M."/>
            <person name="Beemelmanns C."/>
        </authorList>
    </citation>
    <scope>NUCLEOTIDE SEQUENCE [LARGE SCALE GENOMIC DNA]</scope>
    <source>
        <strain evidence="3 4">5-2</strain>
    </source>
</reference>
<evidence type="ECO:0000313" key="3">
    <source>
        <dbReference type="EMBL" id="POM25838.1"/>
    </source>
</evidence>
<evidence type="ECO:0000313" key="4">
    <source>
        <dbReference type="Proteomes" id="UP000242367"/>
    </source>
</evidence>
<protein>
    <recommendedName>
        <fullName evidence="2">DUF6801 domain-containing protein</fullName>
    </recommendedName>
</protein>
<dbReference type="AlphaFoldDB" id="A0A2P4ULA6"/>
<gene>
    <name evidence="3" type="ORF">BTM25_02210</name>
</gene>
<accession>A0A2P4ULA6</accession>
<proteinExistence type="predicted"/>